<reference evidence="7 8" key="1">
    <citation type="submission" date="2024-10" db="EMBL/GenBank/DDBJ databases">
        <title>Updated reference genomes for cyclostephanoid diatoms.</title>
        <authorList>
            <person name="Roberts W.R."/>
            <person name="Alverson A.J."/>
        </authorList>
    </citation>
    <scope>NUCLEOTIDE SEQUENCE [LARGE SCALE GENOMIC DNA]</scope>
    <source>
        <strain evidence="7 8">AJA276-08</strain>
    </source>
</reference>
<feature type="region of interest" description="Disordered" evidence="5">
    <location>
        <begin position="794"/>
        <end position="838"/>
    </location>
</feature>
<evidence type="ECO:0000256" key="1">
    <source>
        <dbReference type="ARBA" id="ARBA00022679"/>
    </source>
</evidence>
<keyword evidence="3" id="KW-0418">Kinase</keyword>
<feature type="compositionally biased region" description="Low complexity" evidence="5">
    <location>
        <begin position="200"/>
        <end position="216"/>
    </location>
</feature>
<feature type="compositionally biased region" description="Basic and acidic residues" evidence="5">
    <location>
        <begin position="292"/>
        <end position="302"/>
    </location>
</feature>
<keyword evidence="4" id="KW-0067">ATP-binding</keyword>
<feature type="compositionally biased region" description="Polar residues" evidence="5">
    <location>
        <begin position="52"/>
        <end position="82"/>
    </location>
</feature>
<accession>A0ABD3PTK0</accession>
<feature type="compositionally biased region" description="Basic and acidic residues" evidence="5">
    <location>
        <begin position="134"/>
        <end position="159"/>
    </location>
</feature>
<evidence type="ECO:0000313" key="7">
    <source>
        <dbReference type="EMBL" id="KAL3791455.1"/>
    </source>
</evidence>
<evidence type="ECO:0000256" key="3">
    <source>
        <dbReference type="ARBA" id="ARBA00022777"/>
    </source>
</evidence>
<dbReference type="InterPro" id="IPR000719">
    <property type="entry name" value="Prot_kinase_dom"/>
</dbReference>
<evidence type="ECO:0000256" key="5">
    <source>
        <dbReference type="SAM" id="MobiDB-lite"/>
    </source>
</evidence>
<dbReference type="PROSITE" id="PS50011">
    <property type="entry name" value="PROTEIN_KINASE_DOM"/>
    <property type="match status" value="1"/>
</dbReference>
<dbReference type="SUPFAM" id="SSF56112">
    <property type="entry name" value="Protein kinase-like (PK-like)"/>
    <property type="match status" value="1"/>
</dbReference>
<dbReference type="Proteomes" id="UP001530315">
    <property type="component" value="Unassembled WGS sequence"/>
</dbReference>
<dbReference type="SMART" id="SM00220">
    <property type="entry name" value="S_TKc"/>
    <property type="match status" value="1"/>
</dbReference>
<feature type="region of interest" description="Disordered" evidence="5">
    <location>
        <begin position="233"/>
        <end position="277"/>
    </location>
</feature>
<dbReference type="PANTHER" id="PTHR44329">
    <property type="entry name" value="SERINE/THREONINE-PROTEIN KINASE TNNI3K-RELATED"/>
    <property type="match status" value="1"/>
</dbReference>
<feature type="compositionally biased region" description="Basic and acidic residues" evidence="5">
    <location>
        <begin position="250"/>
        <end position="259"/>
    </location>
</feature>
<dbReference type="PANTHER" id="PTHR44329:SF288">
    <property type="entry name" value="MITOGEN-ACTIVATED PROTEIN KINASE KINASE KINASE 20"/>
    <property type="match status" value="1"/>
</dbReference>
<evidence type="ECO:0000259" key="6">
    <source>
        <dbReference type="PROSITE" id="PS50011"/>
    </source>
</evidence>
<name>A0ABD3PTK0_9STRA</name>
<dbReference type="EMBL" id="JALLAZ020000592">
    <property type="protein sequence ID" value="KAL3791455.1"/>
    <property type="molecule type" value="Genomic_DNA"/>
</dbReference>
<dbReference type="Gene3D" id="1.10.510.10">
    <property type="entry name" value="Transferase(Phosphotransferase) domain 1"/>
    <property type="match status" value="1"/>
</dbReference>
<evidence type="ECO:0000256" key="2">
    <source>
        <dbReference type="ARBA" id="ARBA00022741"/>
    </source>
</evidence>
<keyword evidence="2" id="KW-0547">Nucleotide-binding</keyword>
<evidence type="ECO:0000256" key="4">
    <source>
        <dbReference type="ARBA" id="ARBA00022840"/>
    </source>
</evidence>
<organism evidence="7 8">
    <name type="scientific">Stephanodiscus triporus</name>
    <dbReference type="NCBI Taxonomy" id="2934178"/>
    <lineage>
        <taxon>Eukaryota</taxon>
        <taxon>Sar</taxon>
        <taxon>Stramenopiles</taxon>
        <taxon>Ochrophyta</taxon>
        <taxon>Bacillariophyta</taxon>
        <taxon>Coscinodiscophyceae</taxon>
        <taxon>Thalassiosirophycidae</taxon>
        <taxon>Stephanodiscales</taxon>
        <taxon>Stephanodiscaceae</taxon>
        <taxon>Stephanodiscus</taxon>
    </lineage>
</organism>
<dbReference type="InterPro" id="IPR051681">
    <property type="entry name" value="Ser/Thr_Kinases-Pseudokinases"/>
</dbReference>
<sequence>MATKTLAMTTSHHPTPSPTPARERQQQPQPQPQPQPSSPSNQTPAPARQRQKSQQPSSNQMQMRRRPTSYTFTAPSPSQLSQLIGEDRHHRSGSGGGGRQIRRTTVQSLDRSEEDGDSRRRHLGLQPRRHSSHDRHVVGQRQHEQLERQYERQQQERQQHQRRPRSAQGEDQSGEQTGGGRGHGHPQDLRRTSSSGGGKKATSSSSSSPSSFSSSGGQLGGVDLVNRIARGVATASAPPFSSHARSSAVSREKESRRNSGDSSSSSASSEMRDERRRLEEYAGRRALERLEKELEDHSEGGGRAKARRNASSSSVGGRKGCIEGDDCAGYPTGRGAPSTRTNLTPGDDSRCRHRIKNVMNRRKLARVPQVKKTDLVIGEYLGRGNFCDVFEVKWELPTEKRNGGSIPGQSYASESWRRTTTTMKQDNNDDFESSEDTVLSCSNDLSLVVIDGNGRASSNRSANLRSVSQVRVEGTAVWNGGVPSTSRNRNVLALKCLRPAVRAQPRKFIIGAEDLAHETAILACLDHPNIIQLHGRAEGCFSTAFQMSSPEREGGEGGGGGGKRQISNEGYFIILDRLMATLTDRIDEWRNECHAIALPPHPAPMRAPHPESMLREHLRGRLKVAYSIADALGYLHSRHVVFRDLKPANIGFDHNDCVKVFDFGFATSIAPLLSRPYAGYGPLTETCGTRRYMAPEVALQLGYGKEVDVYSFGMLLWEVCALDKPFDSIKSVDEFHDIVVLYGKRPSLHIDPLWPSSLKSLMTLCWSTDPLDRPTMVKVKSMLCSVLRDVNEAGTEKNESSNGRAKDDGGKGGQGGTQQKRQEQGGNFIDKIRRRVSL</sequence>
<comment type="caution">
    <text evidence="7">The sequence shown here is derived from an EMBL/GenBank/DDBJ whole genome shotgun (WGS) entry which is preliminary data.</text>
</comment>
<dbReference type="InterPro" id="IPR011009">
    <property type="entry name" value="Kinase-like_dom_sf"/>
</dbReference>
<feature type="compositionally biased region" description="Basic residues" evidence="5">
    <location>
        <begin position="119"/>
        <end position="133"/>
    </location>
</feature>
<feature type="region of interest" description="Disordered" evidence="5">
    <location>
        <begin position="1"/>
        <end position="221"/>
    </location>
</feature>
<protein>
    <recommendedName>
        <fullName evidence="6">Protein kinase domain-containing protein</fullName>
    </recommendedName>
</protein>
<proteinExistence type="predicted"/>
<dbReference type="GO" id="GO:0005524">
    <property type="term" value="F:ATP binding"/>
    <property type="evidence" value="ECO:0007669"/>
    <property type="project" value="UniProtKB-KW"/>
</dbReference>
<dbReference type="GO" id="GO:0016301">
    <property type="term" value="F:kinase activity"/>
    <property type="evidence" value="ECO:0007669"/>
    <property type="project" value="UniProtKB-KW"/>
</dbReference>
<evidence type="ECO:0000313" key="8">
    <source>
        <dbReference type="Proteomes" id="UP001530315"/>
    </source>
</evidence>
<keyword evidence="1" id="KW-0808">Transferase</keyword>
<keyword evidence="8" id="KW-1185">Reference proteome</keyword>
<dbReference type="Pfam" id="PF00069">
    <property type="entry name" value="Pkinase"/>
    <property type="match status" value="1"/>
</dbReference>
<dbReference type="AlphaFoldDB" id="A0ABD3PTK0"/>
<feature type="compositionally biased region" description="Low complexity" evidence="5">
    <location>
        <begin position="260"/>
        <end position="269"/>
    </location>
</feature>
<feature type="domain" description="Protein kinase" evidence="6">
    <location>
        <begin position="375"/>
        <end position="783"/>
    </location>
</feature>
<feature type="compositionally biased region" description="Basic and acidic residues" evidence="5">
    <location>
        <begin position="794"/>
        <end position="810"/>
    </location>
</feature>
<gene>
    <name evidence="7" type="ORF">ACHAW5_008074</name>
</gene>
<feature type="region of interest" description="Disordered" evidence="5">
    <location>
        <begin position="292"/>
        <end position="350"/>
    </location>
</feature>